<proteinExistence type="predicted"/>
<dbReference type="Proteomes" id="UP000244948">
    <property type="component" value="Unassembled WGS sequence"/>
</dbReference>
<dbReference type="AlphaFoldDB" id="A0A2U2AMH8"/>
<dbReference type="PANTHER" id="PTHR35276">
    <property type="entry name" value="S-ADENOSYL-L-METHIONINE-DEPENDENT METHYLTRANSFERASES SUPERFAMILY PROTEIN"/>
    <property type="match status" value="1"/>
</dbReference>
<dbReference type="PANTHER" id="PTHR35276:SF1">
    <property type="entry name" value="TRNA (MNM(5)S(2)U34)-METHYLTRANSFERASE, CHLOROPLASTIC"/>
    <property type="match status" value="1"/>
</dbReference>
<dbReference type="EMBL" id="QEWR01000002">
    <property type="protein sequence ID" value="PWD84424.1"/>
    <property type="molecule type" value="Genomic_DNA"/>
</dbReference>
<reference evidence="1 2" key="1">
    <citation type="journal article" date="2018" name="Genome Announc.">
        <title>Ignatzschineria cameli sp. nov., isolated from necrotic foot tissue of dromedaries (Camelus dromedarius) and associated maggots (Wohlfahrtia species) in Dubai.</title>
        <authorList>
            <person name="Tsang C.C."/>
            <person name="Tang J.Y."/>
            <person name="Fong J.Y."/>
            <person name="Kinne J."/>
            <person name="Lee H.H."/>
            <person name="Joseph M."/>
            <person name="Jose S."/>
            <person name="Schuster R.K."/>
            <person name="Tang Y."/>
            <person name="Sivakumar S."/>
            <person name="Chen J.H."/>
            <person name="Teng J.L."/>
            <person name="Lau S.K."/>
            <person name="Wernery U."/>
            <person name="Woo P.C."/>
        </authorList>
    </citation>
    <scope>NUCLEOTIDE SEQUENCE [LARGE SCALE GENOMIC DNA]</scope>
    <source>
        <strain evidence="1 2">KCTC 22643</strain>
    </source>
</reference>
<comment type="caution">
    <text evidence="1">The sequence shown here is derived from an EMBL/GenBank/DDBJ whole genome shotgun (WGS) entry which is preliminary data.</text>
</comment>
<dbReference type="GO" id="GO:0032259">
    <property type="term" value="P:methylation"/>
    <property type="evidence" value="ECO:0007669"/>
    <property type="project" value="UniProtKB-KW"/>
</dbReference>
<dbReference type="Gene3D" id="3.40.50.150">
    <property type="entry name" value="Vaccinia Virus protein VP39"/>
    <property type="match status" value="1"/>
</dbReference>
<dbReference type="InterPro" id="IPR010719">
    <property type="entry name" value="MnmM_MeTrfase"/>
</dbReference>
<evidence type="ECO:0000313" key="1">
    <source>
        <dbReference type="EMBL" id="PWD84424.1"/>
    </source>
</evidence>
<organism evidence="1 2">
    <name type="scientific">Ignatzschineria indica</name>
    <dbReference type="NCBI Taxonomy" id="472583"/>
    <lineage>
        <taxon>Bacteria</taxon>
        <taxon>Pseudomonadati</taxon>
        <taxon>Pseudomonadota</taxon>
        <taxon>Gammaproteobacteria</taxon>
        <taxon>Cardiobacteriales</taxon>
        <taxon>Ignatzschineriaceae</taxon>
        <taxon>Ignatzschineria</taxon>
    </lineage>
</organism>
<dbReference type="InterPro" id="IPR029063">
    <property type="entry name" value="SAM-dependent_MTases_sf"/>
</dbReference>
<keyword evidence="2" id="KW-1185">Reference proteome</keyword>
<dbReference type="Pfam" id="PF06962">
    <property type="entry name" value="rRNA_methylase"/>
    <property type="match status" value="1"/>
</dbReference>
<dbReference type="SUPFAM" id="SSF53335">
    <property type="entry name" value="S-adenosyl-L-methionine-dependent methyltransferases"/>
    <property type="match status" value="1"/>
</dbReference>
<protein>
    <submittedName>
        <fullName evidence="1">16S rRNA (Cytosine(1402)-N(4))-methyltransferase</fullName>
    </submittedName>
</protein>
<keyword evidence="1" id="KW-0808">Transferase</keyword>
<evidence type="ECO:0000313" key="2">
    <source>
        <dbReference type="Proteomes" id="UP000244948"/>
    </source>
</evidence>
<dbReference type="RefSeq" id="WP_109235604.1">
    <property type="nucleotide sequence ID" value="NZ_BMXZ01000001.1"/>
</dbReference>
<sequence length="201" mass="23357">MKRYQFLTSIHPIIDRYIERFIIPESTVIDATLGNGQDTLKIAQRLGPKGRLYSFDIQKKAIERSQQLLEEADIKLPKIELIHDSHIHFDRYLAPEERVDFIIYNLGYLPRGDKSITTVAESTLQSVKAGLLRLKPYGIMVIAVYHGHEAGKEERDQLAQYLSTLDQRQYHVFCQQFINQKNNPPFLYLIERAYNSADSME</sequence>
<name>A0A2U2AMH8_9GAMM</name>
<dbReference type="GO" id="GO:0008168">
    <property type="term" value="F:methyltransferase activity"/>
    <property type="evidence" value="ECO:0007669"/>
    <property type="project" value="UniProtKB-KW"/>
</dbReference>
<keyword evidence="1" id="KW-0489">Methyltransferase</keyword>
<gene>
    <name evidence="1" type="primary">mraW</name>
    <name evidence="1" type="ORF">DC082_02455</name>
</gene>
<accession>A0A2U2AMH8</accession>